<dbReference type="AlphaFoldDB" id="A0A1M5M842"/>
<keyword evidence="2" id="KW-0472">Membrane</keyword>
<evidence type="ECO:0000313" key="5">
    <source>
        <dbReference type="Proteomes" id="UP000243255"/>
    </source>
</evidence>
<protein>
    <submittedName>
        <fullName evidence="4">Sugar transferase</fullName>
    </submittedName>
</protein>
<dbReference type="STRING" id="1121321.SAMN04488530_10667"/>
<dbReference type="PANTHER" id="PTHR30576:SF0">
    <property type="entry name" value="UNDECAPRENYL-PHOSPHATE N-ACETYLGALACTOSAMINYL 1-PHOSPHATE TRANSFERASE-RELATED"/>
    <property type="match status" value="1"/>
</dbReference>
<keyword evidence="5" id="KW-1185">Reference proteome</keyword>
<feature type="domain" description="Bacterial sugar transferase" evidence="3">
    <location>
        <begin position="6"/>
        <end position="51"/>
    </location>
</feature>
<organism evidence="4 5">
    <name type="scientific">Asaccharospora irregularis DSM 2635</name>
    <dbReference type="NCBI Taxonomy" id="1121321"/>
    <lineage>
        <taxon>Bacteria</taxon>
        <taxon>Bacillati</taxon>
        <taxon>Bacillota</taxon>
        <taxon>Clostridia</taxon>
        <taxon>Peptostreptococcales</taxon>
        <taxon>Peptostreptococcaceae</taxon>
        <taxon>Asaccharospora</taxon>
    </lineage>
</organism>
<dbReference type="EMBL" id="FQWX01000006">
    <property type="protein sequence ID" value="SHG73398.1"/>
    <property type="molecule type" value="Genomic_DNA"/>
</dbReference>
<name>A0A1M5M842_9FIRM</name>
<evidence type="ECO:0000259" key="3">
    <source>
        <dbReference type="Pfam" id="PF02397"/>
    </source>
</evidence>
<dbReference type="GO" id="GO:0016780">
    <property type="term" value="F:phosphotransferase activity, for other substituted phosphate groups"/>
    <property type="evidence" value="ECO:0007669"/>
    <property type="project" value="TreeGrafter"/>
</dbReference>
<dbReference type="PANTHER" id="PTHR30576">
    <property type="entry name" value="COLANIC BIOSYNTHESIS UDP-GLUCOSE LIPID CARRIER TRANSFERASE"/>
    <property type="match status" value="1"/>
</dbReference>
<dbReference type="Proteomes" id="UP000243255">
    <property type="component" value="Unassembled WGS sequence"/>
</dbReference>
<keyword evidence="2" id="KW-0812">Transmembrane</keyword>
<dbReference type="Pfam" id="PF02397">
    <property type="entry name" value="Bac_transf"/>
    <property type="match status" value="1"/>
</dbReference>
<comment type="similarity">
    <text evidence="1">Belongs to the bacterial sugar transferase family.</text>
</comment>
<keyword evidence="4" id="KW-0808">Transferase</keyword>
<proteinExistence type="inferred from homology"/>
<keyword evidence="2" id="KW-1133">Transmembrane helix</keyword>
<evidence type="ECO:0000256" key="2">
    <source>
        <dbReference type="SAM" id="Phobius"/>
    </source>
</evidence>
<accession>A0A1M5M842</accession>
<feature type="transmembrane region" description="Helical" evidence="2">
    <location>
        <begin position="12"/>
        <end position="32"/>
    </location>
</feature>
<evidence type="ECO:0000313" key="4">
    <source>
        <dbReference type="EMBL" id="SHG73398.1"/>
    </source>
</evidence>
<evidence type="ECO:0000256" key="1">
    <source>
        <dbReference type="ARBA" id="ARBA00006464"/>
    </source>
</evidence>
<sequence length="75" mass="8489">MYLKIKRGIDFILSLIGLIVLAPIFIVLIIVIKLDSPGPVLFKQKRIGIHKTCTGKILRKTSPYKLPQIINILFC</sequence>
<dbReference type="InterPro" id="IPR003362">
    <property type="entry name" value="Bact_transf"/>
</dbReference>
<dbReference type="RefSeq" id="WP_073124644.1">
    <property type="nucleotide sequence ID" value="NZ_BAABCH010000022.1"/>
</dbReference>
<gene>
    <name evidence="4" type="ORF">SAMN04488530_10667</name>
</gene>
<dbReference type="OrthoDB" id="9808602at2"/>
<reference evidence="5" key="1">
    <citation type="submission" date="2016-11" db="EMBL/GenBank/DDBJ databases">
        <authorList>
            <person name="Varghese N."/>
            <person name="Submissions S."/>
        </authorList>
    </citation>
    <scope>NUCLEOTIDE SEQUENCE [LARGE SCALE GENOMIC DNA]</scope>
    <source>
        <strain evidence="5">DSM 2635</strain>
    </source>
</reference>